<dbReference type="Proteomes" id="UP000250572">
    <property type="component" value="Unassembled WGS sequence"/>
</dbReference>
<name>A0A315WBS1_GAMAF</name>
<dbReference type="AlphaFoldDB" id="A0A315WBS1"/>
<sequence>METKTTEVLPPLGGDCSRLHHTDSAAGTRKTQSGSVFSLTHGSMFVPSGPVLLHQALMDPVLTVSADHLTPLLVSVSTRQETALRPQLRLQGRKQTQRTSPVLDPGLLVLLGPWGIPTEPQERTGTKTLVYVLLVYFVNKFNEACRVLVGFWQLLGFIRFR</sequence>
<accession>A0A315WBS1</accession>
<evidence type="ECO:0000313" key="3">
    <source>
        <dbReference type="Proteomes" id="UP000250572"/>
    </source>
</evidence>
<evidence type="ECO:0000256" key="1">
    <source>
        <dbReference type="SAM" id="MobiDB-lite"/>
    </source>
</evidence>
<feature type="region of interest" description="Disordered" evidence="1">
    <location>
        <begin position="1"/>
        <end position="31"/>
    </location>
</feature>
<dbReference type="EMBL" id="NHOQ01000070">
    <property type="protein sequence ID" value="PWA33313.1"/>
    <property type="molecule type" value="Genomic_DNA"/>
</dbReference>
<evidence type="ECO:0000313" key="2">
    <source>
        <dbReference type="EMBL" id="PWA33313.1"/>
    </source>
</evidence>
<proteinExistence type="predicted"/>
<protein>
    <submittedName>
        <fullName evidence="2">Uncharacterized protein</fullName>
    </submittedName>
</protein>
<organism evidence="2 3">
    <name type="scientific">Gambusia affinis</name>
    <name type="common">Western mosquitofish</name>
    <name type="synonym">Heterandria affinis</name>
    <dbReference type="NCBI Taxonomy" id="33528"/>
    <lineage>
        <taxon>Eukaryota</taxon>
        <taxon>Metazoa</taxon>
        <taxon>Chordata</taxon>
        <taxon>Craniata</taxon>
        <taxon>Vertebrata</taxon>
        <taxon>Euteleostomi</taxon>
        <taxon>Actinopterygii</taxon>
        <taxon>Neopterygii</taxon>
        <taxon>Teleostei</taxon>
        <taxon>Neoteleostei</taxon>
        <taxon>Acanthomorphata</taxon>
        <taxon>Ovalentaria</taxon>
        <taxon>Atherinomorphae</taxon>
        <taxon>Cyprinodontiformes</taxon>
        <taxon>Poeciliidae</taxon>
        <taxon>Poeciliinae</taxon>
        <taxon>Gambusia</taxon>
    </lineage>
</organism>
<reference evidence="2 3" key="1">
    <citation type="journal article" date="2018" name="G3 (Bethesda)">
        <title>A High-Quality Reference Genome for the Invasive Mosquitofish Gambusia affinis Using a Chicago Library.</title>
        <authorList>
            <person name="Hoffberg S.L."/>
            <person name="Troendle N.J."/>
            <person name="Glenn T.C."/>
            <person name="Mahmud O."/>
            <person name="Louha S."/>
            <person name="Chalopin D."/>
            <person name="Bennetzen J.L."/>
            <person name="Mauricio R."/>
        </authorList>
    </citation>
    <scope>NUCLEOTIDE SEQUENCE [LARGE SCALE GENOMIC DNA]</scope>
    <source>
        <strain evidence="2">NE01/NJP1002.9</strain>
        <tissue evidence="2">Muscle</tissue>
    </source>
</reference>
<gene>
    <name evidence="2" type="ORF">CCH79_00020733</name>
</gene>
<comment type="caution">
    <text evidence="2">The sequence shown here is derived from an EMBL/GenBank/DDBJ whole genome shotgun (WGS) entry which is preliminary data.</text>
</comment>
<keyword evidence="3" id="KW-1185">Reference proteome</keyword>